<feature type="signal peptide" evidence="1">
    <location>
        <begin position="1"/>
        <end position="20"/>
    </location>
</feature>
<name>A0A7D5Z8W5_9NEIS</name>
<dbReference type="Pfam" id="PF04314">
    <property type="entry name" value="PCuAC"/>
    <property type="match status" value="1"/>
</dbReference>
<dbReference type="Gene3D" id="2.60.40.1890">
    <property type="entry name" value="PCu(A)C copper chaperone"/>
    <property type="match status" value="1"/>
</dbReference>
<accession>A0A7D5Z8W5</accession>
<protein>
    <submittedName>
        <fullName evidence="2">Copper chaperone PCu(A)C</fullName>
    </submittedName>
</protein>
<dbReference type="Proteomes" id="UP000510822">
    <property type="component" value="Chromosome"/>
</dbReference>
<dbReference type="KEGG" id="cfon:HZU75_12755"/>
<keyword evidence="3" id="KW-1185">Reference proteome</keyword>
<dbReference type="AlphaFoldDB" id="A0A7D5Z8W5"/>
<dbReference type="RefSeq" id="WP_180306403.1">
    <property type="nucleotide sequence ID" value="NZ_CP058952.1"/>
</dbReference>
<evidence type="ECO:0000313" key="3">
    <source>
        <dbReference type="Proteomes" id="UP000510822"/>
    </source>
</evidence>
<dbReference type="InterPro" id="IPR007410">
    <property type="entry name" value="LpqE-like"/>
</dbReference>
<dbReference type="InterPro" id="IPR058248">
    <property type="entry name" value="Lxx211020-like"/>
</dbReference>
<gene>
    <name evidence="2" type="ORF">HZU75_12755</name>
</gene>
<dbReference type="SUPFAM" id="SSF110087">
    <property type="entry name" value="DR1885-like metal-binding protein"/>
    <property type="match status" value="1"/>
</dbReference>
<evidence type="ECO:0000256" key="1">
    <source>
        <dbReference type="SAM" id="SignalP"/>
    </source>
</evidence>
<sequence>MLKKCFISAALLCLSVLSFAHEYTVGELQIKHPWARASASGASNAGAFMVINSASDDQLVQVSGEIANKVEIHEMKMVDGVMKMRQISALPLAAGSETKLAPGTYHIMLMGLKQPLKEGEKFPLTLTFAKAGVVTVQVKIEAMTYQASSTAHAAH</sequence>
<feature type="chain" id="PRO_5028968788" evidence="1">
    <location>
        <begin position="21"/>
        <end position="155"/>
    </location>
</feature>
<evidence type="ECO:0000313" key="2">
    <source>
        <dbReference type="EMBL" id="QLI82322.1"/>
    </source>
</evidence>
<reference evidence="2 3" key="1">
    <citation type="journal article" date="2016" name="Int. J. Syst. Evol. Microbiol.">
        <title>Chitinibacter fontanus sp. nov., isolated from a spring.</title>
        <authorList>
            <person name="Sheu S.Y."/>
            <person name="Li Y.S."/>
            <person name="Young C.C."/>
            <person name="Chen W.M."/>
        </authorList>
    </citation>
    <scope>NUCLEOTIDE SEQUENCE [LARGE SCALE GENOMIC DNA]</scope>
    <source>
        <strain evidence="2 3">STM-7</strain>
    </source>
</reference>
<dbReference type="InterPro" id="IPR036182">
    <property type="entry name" value="PCuAC_sf"/>
</dbReference>
<proteinExistence type="predicted"/>
<keyword evidence="1" id="KW-0732">Signal</keyword>
<dbReference type="PANTHER" id="PTHR36302">
    <property type="entry name" value="BLR7088 PROTEIN"/>
    <property type="match status" value="1"/>
</dbReference>
<organism evidence="2 3">
    <name type="scientific">Chitinibacter fontanus</name>
    <dbReference type="NCBI Taxonomy" id="1737446"/>
    <lineage>
        <taxon>Bacteria</taxon>
        <taxon>Pseudomonadati</taxon>
        <taxon>Pseudomonadota</taxon>
        <taxon>Betaproteobacteria</taxon>
        <taxon>Neisseriales</taxon>
        <taxon>Chitinibacteraceae</taxon>
        <taxon>Chitinibacter</taxon>
    </lineage>
</organism>
<dbReference type="EMBL" id="CP058952">
    <property type="protein sequence ID" value="QLI82322.1"/>
    <property type="molecule type" value="Genomic_DNA"/>
</dbReference>
<dbReference type="PANTHER" id="PTHR36302:SF1">
    <property type="entry name" value="COPPER CHAPERONE PCU(A)C"/>
    <property type="match status" value="1"/>
</dbReference>